<name>A0ABY0QLC9_CLOCO</name>
<keyword evidence="4" id="KW-0411">Iron-sulfur</keyword>
<evidence type="ECO:0000259" key="5">
    <source>
        <dbReference type="Pfam" id="PF01869"/>
    </source>
</evidence>
<organism evidence="6 7">
    <name type="scientific">Clostridium cochlearium</name>
    <dbReference type="NCBI Taxonomy" id="1494"/>
    <lineage>
        <taxon>Bacteria</taxon>
        <taxon>Bacillati</taxon>
        <taxon>Bacillota</taxon>
        <taxon>Clostridia</taxon>
        <taxon>Eubacteriales</taxon>
        <taxon>Clostridiaceae</taxon>
        <taxon>Clostridium</taxon>
    </lineage>
</organism>
<dbReference type="PANTHER" id="PTHR32329">
    <property type="entry name" value="BIFUNCTIONAL PROTEIN [INCLUDES 2-HYDROXYACYL-COA DEHYDRATASE (N-TER) AND ITS ACTIVATOR DOMAIN (C_TERM)-RELATED"/>
    <property type="match status" value="1"/>
</dbReference>
<dbReference type="PANTHER" id="PTHR32329:SF7">
    <property type="entry name" value="ACTIVATOR OF 2-HYDROXYACYL-COA-HYDRATASE"/>
    <property type="match status" value="1"/>
</dbReference>
<dbReference type="Pfam" id="PF01869">
    <property type="entry name" value="BcrAD_BadFG"/>
    <property type="match status" value="1"/>
</dbReference>
<dbReference type="InterPro" id="IPR043129">
    <property type="entry name" value="ATPase_NBD"/>
</dbReference>
<dbReference type="Proteomes" id="UP000198811">
    <property type="component" value="Unassembled WGS sequence"/>
</dbReference>
<comment type="caution">
    <text evidence="6">The sequence shown here is derived from an EMBL/GenBank/DDBJ whole genome shotgun (WGS) entry which is preliminary data.</text>
</comment>
<accession>A0ABY0QLC9</accession>
<evidence type="ECO:0000313" key="7">
    <source>
        <dbReference type="Proteomes" id="UP000198811"/>
    </source>
</evidence>
<evidence type="ECO:0000313" key="6">
    <source>
        <dbReference type="EMBL" id="SDL14953.1"/>
    </source>
</evidence>
<dbReference type="InterPro" id="IPR008275">
    <property type="entry name" value="CoA_E_activase_dom"/>
</dbReference>
<dbReference type="CDD" id="cd24035">
    <property type="entry name" value="ASKHA_NBD_O66634-like_rpt2"/>
    <property type="match status" value="1"/>
</dbReference>
<comment type="cofactor">
    <cofactor evidence="1">
        <name>[4Fe-4S] cluster</name>
        <dbReference type="ChEBI" id="CHEBI:49883"/>
    </cofactor>
</comment>
<evidence type="ECO:0000256" key="2">
    <source>
        <dbReference type="ARBA" id="ARBA00022723"/>
    </source>
</evidence>
<gene>
    <name evidence="6" type="ORF">SAMN05216497_10931</name>
</gene>
<dbReference type="InterPro" id="IPR002731">
    <property type="entry name" value="ATPase_BadF"/>
</dbReference>
<keyword evidence="2" id="KW-0479">Metal-binding</keyword>
<keyword evidence="7" id="KW-1185">Reference proteome</keyword>
<protein>
    <submittedName>
        <fullName evidence="6">CoA-substrate-specific enzyme activase, putative</fullName>
    </submittedName>
</protein>
<reference evidence="6 7" key="1">
    <citation type="submission" date="2016-10" db="EMBL/GenBank/DDBJ databases">
        <authorList>
            <person name="Varghese N."/>
            <person name="Submissions S."/>
        </authorList>
    </citation>
    <scope>NUCLEOTIDE SEQUENCE [LARGE SCALE GENOMIC DNA]</scope>
    <source>
        <strain evidence="6 7">NLAE-zl-C224</strain>
    </source>
</reference>
<dbReference type="Gene3D" id="3.30.420.40">
    <property type="match status" value="2"/>
</dbReference>
<keyword evidence="3" id="KW-0408">Iron</keyword>
<evidence type="ECO:0000256" key="1">
    <source>
        <dbReference type="ARBA" id="ARBA00001966"/>
    </source>
</evidence>
<dbReference type="SUPFAM" id="SSF53067">
    <property type="entry name" value="Actin-like ATPase domain"/>
    <property type="match status" value="1"/>
</dbReference>
<evidence type="ECO:0000256" key="3">
    <source>
        <dbReference type="ARBA" id="ARBA00023004"/>
    </source>
</evidence>
<dbReference type="EMBL" id="FNGL01000009">
    <property type="protein sequence ID" value="SDL14953.1"/>
    <property type="molecule type" value="Genomic_DNA"/>
</dbReference>
<proteinExistence type="predicted"/>
<sequence>MGVSTLKSLTPSWWVKNTLLSVIKLNSLDMRLASRKYLPYYIEGHCRESVGDAVLFKRKDFNGAIQIFPMGCMPEIVCKAILPTISKEEDFPIKILGEGFKKLGEKYKDKEIASIGITGSGRKFASFFIGGDAVKNEITAHAVASLELDPEVRTIIEIGGQDSKIITLQNGIINDFAMNTVCAAGTGSFLDRQAERMGISIEELGSLALKGTGDVRIAGRCAVFAESDMIHKQQIGCSREDILRGLCKALVRNYLSNVAKGKEIKEKIFFQGGVAANEGIKRALEETLGYKIYVPKNHKLMGAIGASHLGKSEAIKNGNTTFKGFNFWESNFKTETHNCDGCGNCCEVIKILSGGKVVGFFGDRCSKWSNKIMTKAI</sequence>
<feature type="domain" description="ATPase BadF/BadG/BcrA/BcrD type" evidence="5">
    <location>
        <begin position="98"/>
        <end position="309"/>
    </location>
</feature>
<dbReference type="NCBIfam" id="TIGR00241">
    <property type="entry name" value="CoA_E_activ"/>
    <property type="match status" value="1"/>
</dbReference>
<evidence type="ECO:0000256" key="4">
    <source>
        <dbReference type="ARBA" id="ARBA00023014"/>
    </source>
</evidence>
<dbReference type="InterPro" id="IPR051805">
    <property type="entry name" value="Dehydratase_Activator_Redct"/>
</dbReference>